<dbReference type="NCBIfam" id="TIGR01451">
    <property type="entry name" value="B_ant_repeat"/>
    <property type="match status" value="1"/>
</dbReference>
<dbReference type="EMBL" id="MGAQ01000024">
    <property type="protein sequence ID" value="OGK49859.1"/>
    <property type="molecule type" value="Genomic_DNA"/>
</dbReference>
<evidence type="ECO:0000313" key="2">
    <source>
        <dbReference type="EMBL" id="OGK49859.1"/>
    </source>
</evidence>
<dbReference type="Proteomes" id="UP000178558">
    <property type="component" value="Unassembled WGS sequence"/>
</dbReference>
<sequence>MLRVTRVVTIVIAALIFVFAGQLVSANGGQYGPYGPSPVLSIDVNKTVQRANNSDFVDNLSPSDQRFVPGQDVFFRITVKNPTDETLTNVTVKDFVPEFVDVIETPGSYDSSNRTITINAGDFGPKEEKTYTLKTRAVGKDSMPTGTACRTNKAQAFNSSVSDEDTSQFCVERVEKQVTNVTQIPSTGPEMGLGILLINALGFGTGVILRKKS</sequence>
<name>A0A1F7J2M5_9BACT</name>
<organism evidence="2 3">
    <name type="scientific">Candidatus Roizmanbacteria bacterium RIFCSPLOWO2_01_FULL_40_42</name>
    <dbReference type="NCBI Taxonomy" id="1802066"/>
    <lineage>
        <taxon>Bacteria</taxon>
        <taxon>Candidatus Roizmaniibacteriota</taxon>
    </lineage>
</organism>
<reference evidence="2 3" key="1">
    <citation type="journal article" date="2016" name="Nat. Commun.">
        <title>Thousands of microbial genomes shed light on interconnected biogeochemical processes in an aquifer system.</title>
        <authorList>
            <person name="Anantharaman K."/>
            <person name="Brown C.T."/>
            <person name="Hug L.A."/>
            <person name="Sharon I."/>
            <person name="Castelle C.J."/>
            <person name="Probst A.J."/>
            <person name="Thomas B.C."/>
            <person name="Singh A."/>
            <person name="Wilkins M.J."/>
            <person name="Karaoz U."/>
            <person name="Brodie E.L."/>
            <person name="Williams K.H."/>
            <person name="Hubbard S.S."/>
            <person name="Banfield J.F."/>
        </authorList>
    </citation>
    <scope>NUCLEOTIDE SEQUENCE [LARGE SCALE GENOMIC DNA]</scope>
</reference>
<evidence type="ECO:0000259" key="1">
    <source>
        <dbReference type="Pfam" id="PF01345"/>
    </source>
</evidence>
<accession>A0A1F7J2M5</accession>
<dbReference type="InterPro" id="IPR001434">
    <property type="entry name" value="OmcB-like_DUF11"/>
</dbReference>
<evidence type="ECO:0000313" key="3">
    <source>
        <dbReference type="Proteomes" id="UP000178558"/>
    </source>
</evidence>
<dbReference type="Pfam" id="PF01345">
    <property type="entry name" value="DUF11"/>
    <property type="match status" value="1"/>
</dbReference>
<gene>
    <name evidence="2" type="ORF">A3B50_03675</name>
</gene>
<protein>
    <recommendedName>
        <fullName evidence="1">DUF11 domain-containing protein</fullName>
    </recommendedName>
</protein>
<proteinExistence type="predicted"/>
<feature type="domain" description="DUF11" evidence="1">
    <location>
        <begin position="63"/>
        <end position="166"/>
    </location>
</feature>
<comment type="caution">
    <text evidence="2">The sequence shown here is derived from an EMBL/GenBank/DDBJ whole genome shotgun (WGS) entry which is preliminary data.</text>
</comment>
<dbReference type="InterPro" id="IPR047589">
    <property type="entry name" value="DUF11_rpt"/>
</dbReference>
<dbReference type="AlphaFoldDB" id="A0A1F7J2M5"/>